<name>A0A4D5REF3_IXOSC</name>
<dbReference type="AlphaFoldDB" id="A0A4D5REF3"/>
<feature type="signal peptide" evidence="1">
    <location>
        <begin position="1"/>
        <end position="24"/>
    </location>
</feature>
<evidence type="ECO:0000313" key="2">
    <source>
        <dbReference type="EMBL" id="MOY35488.1"/>
    </source>
</evidence>
<dbReference type="EMBL" id="GHJT01001517">
    <property type="protein sequence ID" value="MOY35488.1"/>
    <property type="molecule type" value="Transcribed_RNA"/>
</dbReference>
<accession>A0A4D5REF3</accession>
<protein>
    <submittedName>
        <fullName evidence="2">Putative secreted protein</fullName>
    </submittedName>
</protein>
<feature type="chain" id="PRO_5020021763" evidence="1">
    <location>
        <begin position="25"/>
        <end position="94"/>
    </location>
</feature>
<organism evidence="2">
    <name type="scientific">Ixodes scapularis</name>
    <name type="common">Black-legged tick</name>
    <name type="synonym">Deer tick</name>
    <dbReference type="NCBI Taxonomy" id="6945"/>
    <lineage>
        <taxon>Eukaryota</taxon>
        <taxon>Metazoa</taxon>
        <taxon>Ecdysozoa</taxon>
        <taxon>Arthropoda</taxon>
        <taxon>Chelicerata</taxon>
        <taxon>Arachnida</taxon>
        <taxon>Acari</taxon>
        <taxon>Parasitiformes</taxon>
        <taxon>Ixodida</taxon>
        <taxon>Ixodoidea</taxon>
        <taxon>Ixodidae</taxon>
        <taxon>Ixodinae</taxon>
        <taxon>Ixodes</taxon>
    </lineage>
</organism>
<proteinExistence type="predicted"/>
<sequence>MKYIKTFAVILMLLFCSVVDPTACVLRSSSFPVTFACQACIIAKHYIHLNLQNTAFWSEQIGINAVSWWPAFSYVTTQYPPNIALCSHHRDPIQ</sequence>
<reference evidence="2" key="1">
    <citation type="submission" date="2019-04" db="EMBL/GenBank/DDBJ databases">
        <title>An insight into the mialome of Ixodes scapularis.</title>
        <authorList>
            <person name="Ribeiro J.M."/>
            <person name="Mather T.N."/>
            <person name="Karim S."/>
        </authorList>
    </citation>
    <scope>NUCLEOTIDE SEQUENCE</scope>
</reference>
<keyword evidence="1" id="KW-0732">Signal</keyword>
<evidence type="ECO:0000256" key="1">
    <source>
        <dbReference type="SAM" id="SignalP"/>
    </source>
</evidence>